<comment type="caution">
    <text evidence="1">The sequence shown here is derived from an EMBL/GenBank/DDBJ whole genome shotgun (WGS) entry which is preliminary data.</text>
</comment>
<proteinExistence type="predicted"/>
<keyword evidence="2" id="KW-1185">Reference proteome</keyword>
<evidence type="ECO:0000313" key="1">
    <source>
        <dbReference type="EMBL" id="GME78536.1"/>
    </source>
</evidence>
<dbReference type="Proteomes" id="UP001165064">
    <property type="component" value="Unassembled WGS sequence"/>
</dbReference>
<gene>
    <name evidence="1" type="ORF">Amon02_000349000</name>
</gene>
<dbReference type="EMBL" id="BSXS01002231">
    <property type="protein sequence ID" value="GME78536.1"/>
    <property type="molecule type" value="Genomic_DNA"/>
</dbReference>
<reference evidence="1" key="1">
    <citation type="submission" date="2023-04" db="EMBL/GenBank/DDBJ databases">
        <title>Ambrosiozyma monospora NBRC 10751.</title>
        <authorList>
            <person name="Ichikawa N."/>
            <person name="Sato H."/>
            <person name="Tonouchi N."/>
        </authorList>
    </citation>
    <scope>NUCLEOTIDE SEQUENCE</scope>
    <source>
        <strain evidence="1">NBRC 10751</strain>
    </source>
</reference>
<organism evidence="1 2">
    <name type="scientific">Ambrosiozyma monospora</name>
    <name type="common">Yeast</name>
    <name type="synonym">Endomycopsis monosporus</name>
    <dbReference type="NCBI Taxonomy" id="43982"/>
    <lineage>
        <taxon>Eukaryota</taxon>
        <taxon>Fungi</taxon>
        <taxon>Dikarya</taxon>
        <taxon>Ascomycota</taxon>
        <taxon>Saccharomycotina</taxon>
        <taxon>Pichiomycetes</taxon>
        <taxon>Pichiales</taxon>
        <taxon>Pichiaceae</taxon>
        <taxon>Ambrosiozyma</taxon>
    </lineage>
</organism>
<accession>A0ACB5T183</accession>
<sequence>MNNQSYEERKRQTIIYNAMVNQDLKLAGSLASQYEQMYPTSKPLSKNGNSILEVEQNLLKKLCHKR</sequence>
<evidence type="ECO:0000313" key="2">
    <source>
        <dbReference type="Proteomes" id="UP001165064"/>
    </source>
</evidence>
<protein>
    <submittedName>
        <fullName evidence="1">Unnamed protein product</fullName>
    </submittedName>
</protein>
<name>A0ACB5T183_AMBMO</name>